<gene>
    <name evidence="2" type="ORF">PCOR1329_LOCUS19424</name>
</gene>
<evidence type="ECO:0000313" key="2">
    <source>
        <dbReference type="EMBL" id="CAK0816473.1"/>
    </source>
</evidence>
<proteinExistence type="predicted"/>
<name>A0ABN9RBX3_9DINO</name>
<reference evidence="2" key="1">
    <citation type="submission" date="2023-10" db="EMBL/GenBank/DDBJ databases">
        <authorList>
            <person name="Chen Y."/>
            <person name="Shah S."/>
            <person name="Dougan E. K."/>
            <person name="Thang M."/>
            <person name="Chan C."/>
        </authorList>
    </citation>
    <scope>NUCLEOTIDE SEQUENCE [LARGE SCALE GENOMIC DNA]</scope>
</reference>
<comment type="caution">
    <text evidence="2">The sequence shown here is derived from an EMBL/GenBank/DDBJ whole genome shotgun (WGS) entry which is preliminary data.</text>
</comment>
<feature type="region of interest" description="Disordered" evidence="1">
    <location>
        <begin position="25"/>
        <end position="44"/>
    </location>
</feature>
<protein>
    <submittedName>
        <fullName evidence="2">Uncharacterized protein</fullName>
    </submittedName>
</protein>
<dbReference type="EMBL" id="CAUYUJ010006202">
    <property type="protein sequence ID" value="CAK0816473.1"/>
    <property type="molecule type" value="Genomic_DNA"/>
</dbReference>
<evidence type="ECO:0000256" key="1">
    <source>
        <dbReference type="SAM" id="MobiDB-lite"/>
    </source>
</evidence>
<dbReference type="Proteomes" id="UP001189429">
    <property type="component" value="Unassembled WGS sequence"/>
</dbReference>
<evidence type="ECO:0000313" key="3">
    <source>
        <dbReference type="Proteomes" id="UP001189429"/>
    </source>
</evidence>
<sequence length="123" mass="12019">MAQVDDATGQRSSMLAALRATLGAAGGAPEADADSGTDHLQEDPYFEGGLAALAEPPATPSFASAAEPPAELPADPGAGVGVVGAAAAVSGGSFDDVMGKLDRGLNARQKLIDALKGCSGQVL</sequence>
<accession>A0ABN9RBX3</accession>
<keyword evidence="3" id="KW-1185">Reference proteome</keyword>
<organism evidence="2 3">
    <name type="scientific">Prorocentrum cordatum</name>
    <dbReference type="NCBI Taxonomy" id="2364126"/>
    <lineage>
        <taxon>Eukaryota</taxon>
        <taxon>Sar</taxon>
        <taxon>Alveolata</taxon>
        <taxon>Dinophyceae</taxon>
        <taxon>Prorocentrales</taxon>
        <taxon>Prorocentraceae</taxon>
        <taxon>Prorocentrum</taxon>
    </lineage>
</organism>